<feature type="compositionally biased region" description="Basic and acidic residues" evidence="1">
    <location>
        <begin position="37"/>
        <end position="53"/>
    </location>
</feature>
<dbReference type="EMBL" id="CAUYUJ010017990">
    <property type="protein sequence ID" value="CAK0879692.1"/>
    <property type="molecule type" value="Genomic_DNA"/>
</dbReference>
<feature type="compositionally biased region" description="Basic and acidic residues" evidence="1">
    <location>
        <begin position="80"/>
        <end position="89"/>
    </location>
</feature>
<evidence type="ECO:0000313" key="3">
    <source>
        <dbReference type="Proteomes" id="UP001189429"/>
    </source>
</evidence>
<feature type="region of interest" description="Disordered" evidence="1">
    <location>
        <begin position="1"/>
        <end position="67"/>
    </location>
</feature>
<keyword evidence="3" id="KW-1185">Reference proteome</keyword>
<feature type="region of interest" description="Disordered" evidence="1">
    <location>
        <begin position="80"/>
        <end position="124"/>
    </location>
</feature>
<feature type="region of interest" description="Disordered" evidence="1">
    <location>
        <begin position="181"/>
        <end position="224"/>
    </location>
</feature>
<sequence length="224" mass="26406">GVRTKRRRRRRRWRRRRRRMRRRIGGEGGRGGAVLLGDERQNRAAPADAEHYKSTSTGGRGGRHRGCWREWPALPRRREEERRGEERTWRGRRGRGQGRRGGRSEANARRHMWPGRPPWRGVEAATRRAWPPWEKNLACREQRMAKKRGGQKRLGQGREEGEQRRKELNRQMWAARVTSCWLPRDCGNGGRSAAATAPPRDSQQARRPDHVGLPRSQRRHHDRR</sequence>
<evidence type="ECO:0000313" key="2">
    <source>
        <dbReference type="EMBL" id="CAK0879692.1"/>
    </source>
</evidence>
<feature type="compositionally biased region" description="Basic residues" evidence="1">
    <location>
        <begin position="90"/>
        <end position="101"/>
    </location>
</feature>
<feature type="compositionally biased region" description="Basic residues" evidence="1">
    <location>
        <begin position="1"/>
        <end position="23"/>
    </location>
</feature>
<gene>
    <name evidence="2" type="ORF">PCOR1329_LOCUS63049</name>
</gene>
<protein>
    <submittedName>
        <fullName evidence="2">Uncharacterized protein</fullName>
    </submittedName>
</protein>
<dbReference type="Proteomes" id="UP001189429">
    <property type="component" value="Unassembled WGS sequence"/>
</dbReference>
<name>A0ABN9W4U8_9DINO</name>
<proteinExistence type="predicted"/>
<organism evidence="2 3">
    <name type="scientific">Prorocentrum cordatum</name>
    <dbReference type="NCBI Taxonomy" id="2364126"/>
    <lineage>
        <taxon>Eukaryota</taxon>
        <taxon>Sar</taxon>
        <taxon>Alveolata</taxon>
        <taxon>Dinophyceae</taxon>
        <taxon>Prorocentrales</taxon>
        <taxon>Prorocentraceae</taxon>
        <taxon>Prorocentrum</taxon>
    </lineage>
</organism>
<feature type="compositionally biased region" description="Basic and acidic residues" evidence="1">
    <location>
        <begin position="203"/>
        <end position="212"/>
    </location>
</feature>
<reference evidence="2" key="1">
    <citation type="submission" date="2023-10" db="EMBL/GenBank/DDBJ databases">
        <authorList>
            <person name="Chen Y."/>
            <person name="Shah S."/>
            <person name="Dougan E. K."/>
            <person name="Thang M."/>
            <person name="Chan C."/>
        </authorList>
    </citation>
    <scope>NUCLEOTIDE SEQUENCE [LARGE SCALE GENOMIC DNA]</scope>
</reference>
<feature type="non-terminal residue" evidence="2">
    <location>
        <position position="1"/>
    </location>
</feature>
<evidence type="ECO:0000256" key="1">
    <source>
        <dbReference type="SAM" id="MobiDB-lite"/>
    </source>
</evidence>
<feature type="compositionally biased region" description="Basic and acidic residues" evidence="1">
    <location>
        <begin position="156"/>
        <end position="167"/>
    </location>
</feature>
<feature type="region of interest" description="Disordered" evidence="1">
    <location>
        <begin position="140"/>
        <end position="167"/>
    </location>
</feature>
<comment type="caution">
    <text evidence="2">The sequence shown here is derived from an EMBL/GenBank/DDBJ whole genome shotgun (WGS) entry which is preliminary data.</text>
</comment>
<accession>A0ABN9W4U8</accession>